<keyword evidence="3" id="KW-0217">Developmental protein</keyword>
<evidence type="ECO:0000256" key="2">
    <source>
        <dbReference type="ARBA" id="ARBA00007480"/>
    </source>
</evidence>
<evidence type="ECO:0000256" key="7">
    <source>
        <dbReference type="SAM" id="MobiDB-lite"/>
    </source>
</evidence>
<name>A0AAV7TCP3_PLEWA</name>
<keyword evidence="4" id="KW-0964">Secreted</keyword>
<comment type="subcellular location">
    <subcellularLocation>
        <location evidence="1">Secreted</location>
    </subcellularLocation>
</comment>
<dbReference type="Pfam" id="PF05806">
    <property type="entry name" value="Noggin"/>
    <property type="match status" value="1"/>
</dbReference>
<evidence type="ECO:0008006" key="10">
    <source>
        <dbReference type="Google" id="ProtNLM"/>
    </source>
</evidence>
<proteinExistence type="inferred from homology"/>
<dbReference type="PANTHER" id="PTHR10494">
    <property type="entry name" value="BONE MORPHOGENETIC PROTEIN INHIBITOR, NOGGIN"/>
    <property type="match status" value="1"/>
</dbReference>
<dbReference type="AlphaFoldDB" id="A0AAV7TCP3"/>
<keyword evidence="5" id="KW-0732">Signal</keyword>
<evidence type="ECO:0000256" key="3">
    <source>
        <dbReference type="ARBA" id="ARBA00022473"/>
    </source>
</evidence>
<dbReference type="SUPFAM" id="SSF57501">
    <property type="entry name" value="Cystine-knot cytokines"/>
    <property type="match status" value="1"/>
</dbReference>
<dbReference type="GO" id="GO:0051216">
    <property type="term" value="P:cartilage development"/>
    <property type="evidence" value="ECO:0007669"/>
    <property type="project" value="UniProtKB-KW"/>
</dbReference>
<feature type="region of interest" description="Disordered" evidence="7">
    <location>
        <begin position="92"/>
        <end position="124"/>
    </location>
</feature>
<dbReference type="GO" id="GO:0001649">
    <property type="term" value="P:osteoblast differentiation"/>
    <property type="evidence" value="ECO:0007669"/>
    <property type="project" value="TreeGrafter"/>
</dbReference>
<gene>
    <name evidence="8" type="ORF">NDU88_005441</name>
</gene>
<dbReference type="PANTHER" id="PTHR10494:SF6">
    <property type="entry name" value="NOGGIN"/>
    <property type="match status" value="1"/>
</dbReference>
<protein>
    <recommendedName>
        <fullName evidence="10">Noggin</fullName>
    </recommendedName>
</protein>
<comment type="similarity">
    <text evidence="2">Belongs to the noggin family.</text>
</comment>
<dbReference type="Gene3D" id="2.10.90.10">
    <property type="entry name" value="Cystine-knot cytokines"/>
    <property type="match status" value="1"/>
</dbReference>
<evidence type="ECO:0000256" key="4">
    <source>
        <dbReference type="ARBA" id="ARBA00022525"/>
    </source>
</evidence>
<dbReference type="InterPro" id="IPR029034">
    <property type="entry name" value="Cystine-knot_cytokine"/>
</dbReference>
<dbReference type="Gene3D" id="1.10.287.520">
    <property type="entry name" value="Helix hairpin bin"/>
    <property type="match status" value="1"/>
</dbReference>
<dbReference type="EMBL" id="JANPWB010000007">
    <property type="protein sequence ID" value="KAJ1173612.1"/>
    <property type="molecule type" value="Genomic_DNA"/>
</dbReference>
<dbReference type="GO" id="GO:0009953">
    <property type="term" value="P:dorsal/ventral pattern formation"/>
    <property type="evidence" value="ECO:0007669"/>
    <property type="project" value="TreeGrafter"/>
</dbReference>
<reference evidence="8" key="1">
    <citation type="journal article" date="2022" name="bioRxiv">
        <title>Sequencing and chromosome-scale assembly of the giantPleurodeles waltlgenome.</title>
        <authorList>
            <person name="Brown T."/>
            <person name="Elewa A."/>
            <person name="Iarovenko S."/>
            <person name="Subramanian E."/>
            <person name="Araus A.J."/>
            <person name="Petzold A."/>
            <person name="Susuki M."/>
            <person name="Suzuki K.-i.T."/>
            <person name="Hayashi T."/>
            <person name="Toyoda A."/>
            <person name="Oliveira C."/>
            <person name="Osipova E."/>
            <person name="Leigh N.D."/>
            <person name="Simon A."/>
            <person name="Yun M.H."/>
        </authorList>
    </citation>
    <scope>NUCLEOTIDE SEQUENCE</scope>
    <source>
        <strain evidence="8">20211129_DDA</strain>
        <tissue evidence="8">Liver</tissue>
    </source>
</reference>
<sequence>MAGRETGRTDALWGGTHCHGGRCGAGGCSGIGAHGGTSAKKHLFGLGGHRVTRQRWALRASSMWRPVVLVLCALLWSPYHLTGVPVPPGTLPGAMAPPETEDLDIRRRPSSGHRPYSLSLSPDDYHYSPKPRHLRAARLLRLLGPSFDPFWMSVEDPRNGSTSGLGTPSRDLADGAARYRRKLLREAEALAGPALPPGEASANLTRAFRAWLVEQASCRLTSTWVDLGPVFWPRWVRHTDCDEKAPSSCSWPPGMACRRAQLTHIKLLAWHCWATPVEVVAATGRTAQQCTWRLVPYPVVAACKCACGRGQGMGSWAGNP</sequence>
<evidence type="ECO:0000313" key="8">
    <source>
        <dbReference type="EMBL" id="KAJ1173612.1"/>
    </source>
</evidence>
<evidence type="ECO:0000256" key="6">
    <source>
        <dbReference type="ARBA" id="ARBA00023188"/>
    </source>
</evidence>
<evidence type="ECO:0000256" key="1">
    <source>
        <dbReference type="ARBA" id="ARBA00004613"/>
    </source>
</evidence>
<accession>A0AAV7TCP3</accession>
<dbReference type="GO" id="GO:0005615">
    <property type="term" value="C:extracellular space"/>
    <property type="evidence" value="ECO:0007669"/>
    <property type="project" value="TreeGrafter"/>
</dbReference>
<dbReference type="Proteomes" id="UP001066276">
    <property type="component" value="Chromosome 4_1"/>
</dbReference>
<dbReference type="InterPro" id="IPR008717">
    <property type="entry name" value="Noggin"/>
</dbReference>
<evidence type="ECO:0000313" key="9">
    <source>
        <dbReference type="Proteomes" id="UP001066276"/>
    </source>
</evidence>
<dbReference type="GO" id="GO:0030514">
    <property type="term" value="P:negative regulation of BMP signaling pathway"/>
    <property type="evidence" value="ECO:0007669"/>
    <property type="project" value="InterPro"/>
</dbReference>
<keyword evidence="9" id="KW-1185">Reference proteome</keyword>
<evidence type="ECO:0000256" key="5">
    <source>
        <dbReference type="ARBA" id="ARBA00022729"/>
    </source>
</evidence>
<keyword evidence="6" id="KW-0891">Chondrogenesis</keyword>
<comment type="caution">
    <text evidence="8">The sequence shown here is derived from an EMBL/GenBank/DDBJ whole genome shotgun (WGS) entry which is preliminary data.</text>
</comment>
<dbReference type="GO" id="GO:0045596">
    <property type="term" value="P:negative regulation of cell differentiation"/>
    <property type="evidence" value="ECO:0007669"/>
    <property type="project" value="InterPro"/>
</dbReference>
<organism evidence="8 9">
    <name type="scientific">Pleurodeles waltl</name>
    <name type="common">Iberian ribbed newt</name>
    <dbReference type="NCBI Taxonomy" id="8319"/>
    <lineage>
        <taxon>Eukaryota</taxon>
        <taxon>Metazoa</taxon>
        <taxon>Chordata</taxon>
        <taxon>Craniata</taxon>
        <taxon>Vertebrata</taxon>
        <taxon>Euteleostomi</taxon>
        <taxon>Amphibia</taxon>
        <taxon>Batrachia</taxon>
        <taxon>Caudata</taxon>
        <taxon>Salamandroidea</taxon>
        <taxon>Salamandridae</taxon>
        <taxon>Pleurodelinae</taxon>
        <taxon>Pleurodeles</taxon>
    </lineage>
</organism>